<name>W8VSQ6_9FLAO</name>
<dbReference type="Pfam" id="PF26628">
    <property type="entry name" value="DUF8202"/>
    <property type="match status" value="1"/>
</dbReference>
<evidence type="ECO:0000313" key="5">
    <source>
        <dbReference type="Proteomes" id="UP000031760"/>
    </source>
</evidence>
<proteinExistence type="predicted"/>
<dbReference type="STRING" id="1454201.NMS_2406"/>
<evidence type="ECO:0000256" key="1">
    <source>
        <dbReference type="ARBA" id="ARBA00022729"/>
    </source>
</evidence>
<protein>
    <recommendedName>
        <fullName evidence="3">LamG-like jellyroll fold domain-containing protein</fullName>
    </recommendedName>
</protein>
<dbReference type="KEGG" id="nmf:NMS_2406"/>
<dbReference type="GO" id="GO:0005975">
    <property type="term" value="P:carbohydrate metabolic process"/>
    <property type="evidence" value="ECO:0007669"/>
    <property type="project" value="UniProtKB-ARBA"/>
</dbReference>
<dbReference type="Pfam" id="PF13385">
    <property type="entry name" value="Laminin_G_3"/>
    <property type="match status" value="1"/>
</dbReference>
<organism evidence="4 5">
    <name type="scientific">Nonlabens marinus S1-08</name>
    <dbReference type="NCBI Taxonomy" id="1454201"/>
    <lineage>
        <taxon>Bacteria</taxon>
        <taxon>Pseudomonadati</taxon>
        <taxon>Bacteroidota</taxon>
        <taxon>Flavobacteriia</taxon>
        <taxon>Flavobacteriales</taxon>
        <taxon>Flavobacteriaceae</taxon>
        <taxon>Nonlabens</taxon>
    </lineage>
</organism>
<gene>
    <name evidence="4" type="ORF">NMS_2406</name>
</gene>
<evidence type="ECO:0000313" key="4">
    <source>
        <dbReference type="EMBL" id="BAO56415.1"/>
    </source>
</evidence>
<dbReference type="Proteomes" id="UP000031760">
    <property type="component" value="Chromosome"/>
</dbReference>
<dbReference type="NCBIfam" id="TIGR04183">
    <property type="entry name" value="Por_Secre_tail"/>
    <property type="match status" value="1"/>
</dbReference>
<dbReference type="InterPro" id="IPR026444">
    <property type="entry name" value="Secre_tail"/>
</dbReference>
<dbReference type="EMBL" id="AP014548">
    <property type="protein sequence ID" value="BAO56415.1"/>
    <property type="molecule type" value="Genomic_DNA"/>
</dbReference>
<dbReference type="GO" id="GO:0004553">
    <property type="term" value="F:hydrolase activity, hydrolyzing O-glycosyl compounds"/>
    <property type="evidence" value="ECO:0007669"/>
    <property type="project" value="UniProtKB-ARBA"/>
</dbReference>
<dbReference type="Gene3D" id="2.60.120.200">
    <property type="match status" value="1"/>
</dbReference>
<dbReference type="Gene3D" id="2.60.120.260">
    <property type="entry name" value="Galactose-binding domain-like"/>
    <property type="match status" value="1"/>
</dbReference>
<dbReference type="InterPro" id="IPR058515">
    <property type="entry name" value="DUF8202"/>
</dbReference>
<reference evidence="4 5" key="1">
    <citation type="journal article" date="2014" name="Proc. Natl. Acad. Sci. U.S.A.">
        <title>Functional characterization of flavobacteria rhodopsins reveals a unique class of light-driven chloride pump in bacteria.</title>
        <authorList>
            <person name="Yoshizawa S."/>
            <person name="Kumagai Y."/>
            <person name="Kim H."/>
            <person name="Ogura Y."/>
            <person name="Hayashi T."/>
            <person name="Iwasaki W."/>
            <person name="DeLong E.F."/>
            <person name="Kogure K."/>
        </authorList>
    </citation>
    <scope>NUCLEOTIDE SEQUENCE [LARGE SCALE GENOMIC DNA]</scope>
    <source>
        <strain evidence="4 5">S1-08</strain>
    </source>
</reference>
<dbReference type="SUPFAM" id="SSF49899">
    <property type="entry name" value="Concanavalin A-like lectins/glucanases"/>
    <property type="match status" value="1"/>
</dbReference>
<feature type="domain" description="LamG-like jellyroll fold" evidence="3">
    <location>
        <begin position="641"/>
        <end position="774"/>
    </location>
</feature>
<dbReference type="InterPro" id="IPR006558">
    <property type="entry name" value="LamG-like"/>
</dbReference>
<keyword evidence="5" id="KW-1185">Reference proteome</keyword>
<dbReference type="InterPro" id="IPR013320">
    <property type="entry name" value="ConA-like_dom_sf"/>
</dbReference>
<dbReference type="HOGENOM" id="CLU_001144_0_0_10"/>
<evidence type="ECO:0000259" key="3">
    <source>
        <dbReference type="SMART" id="SM00560"/>
    </source>
</evidence>
<keyword evidence="2" id="KW-1015">Disulfide bond</keyword>
<keyword evidence="1" id="KW-0732">Signal</keyword>
<evidence type="ECO:0000256" key="2">
    <source>
        <dbReference type="ARBA" id="ARBA00023157"/>
    </source>
</evidence>
<accession>W8VSQ6</accession>
<sequence length="1469" mass="161691">MVTYLTSPVIDLTGYDKLNFSFEYFLDMYGNGYEGFKIEYTNDGVNWHVLGKENDIAVNWYPSRANGVLDGVDEYGNNIQLGGWTYDTSGWETSSIDLPSQGFDNQSQVQFRVYFASDNYNNNNADGLAIDNFVITGSPIQEKNYSDCGLGIGQNLELWLNTRTLAGMSDGDPVDQWTNISSLNPTSNISTEWTSATSSGAERPIYYDNATNNVNFNPVVSFDGSKAMYGKSGFYNQDIYIVINPTGTISSQRPTEDVFMGDYYLEDIGSEDVTGISINDTSSRYGTSPDIAAYNQGASGSYGKAIIHPTLVYDRPVIFNARINSDGSAMNLYLDGVNLGVTLDPALMQEENLTTFKEILNSRYWLGRSEFFGPSFTGDIMEIMSFSTRKSDLDRARIESYLAVKYGITLGLFPVPEIGLPHVPGAYFDSAGNALWNASIDAGYTYNVTGIGRDDCSLLHQKQAKSVDPNTFLTIGLGEIAATNGLNGNSFESDGDFLMWGSTPSTLQALPEPLEVGLGASVITTFTDVSERTWKFKEISQAGNDIPEVKVSVETSGLTSLPALTGNDAYVMIVADDENFSTNVETIFLKGNGSLQECKYDFDGVKYVKFGVAHEVISSRHIEFDGANDFIAMDDELDLGNEFTVSAWVLSKGPNLTNSDRTIVSKRAGGADGYQFFMTNDNRIGMRFNGSEIITSNTLLNNNVWTYVAFTYTGGSGRLYIDGFLDRNQNMAAPAANTNKFSIGSRYIDKNSISDTFNGKIDEVRIFSVALTLDQLRFVMNQELLPDGSGIKGAVIPTDVSKNDLTGINWDNLEAYFDMNTYIGTHLNDASGKGHRGSLKSPENFQIQTQTAPLPYVSATNGRWDREGRWENGDEMFLPGYSRVINGQTVKIDWNIVRIENNVNLVNEDVTLLGLEMMSGSRLRVRNDHGLTVTHRLQLDGFIDLQDDSQLVQTTNSDLVMGTDGYIERDQKGTSDGFNYNYWSSPVSSSGSAPNTTYSIRGVLRDGTAASNPLELSFTGQNVADGKPATDAEAATISGRWLYKYGNLASGSYSNWQYLGPDGTNQAGEGWTMKGTHSDDGYQNYTFEGVPNNGNINLPINAGNDYLVGNPYASAIDARQFLLDNPELDGTLYFWEHWGGGSHILKEYQGGYATYNLSGGVGNATYGTAHPLVNNGGVPVKLPERYIPVAQGFFVTGISDGQIKFRNSQRDFKTIGGGESVFTAAPGSSSQTASRYFDEPDNRVKIRLGFDSPNLIHRQLLLTVDPNASLDYDHGYDGLQYGEQFDDMAWMIGNENYIIQGVDQIQETTRLPLAVKMRDNGTIKITIDDLENLPEGQQIFLYDQTEGTFTDLLNGNFESSFLFKGRYKNRFFITFEKSATLGADDVAQTNDGLQVFKPVSQDYIQVLNTTNSAIDQVYLTNMLGQQVMKWEAMGDSSDMKLQYSGMATGAYIVTVQSDQGNTAHKVIID</sequence>
<dbReference type="SMART" id="SM00560">
    <property type="entry name" value="LamGL"/>
    <property type="match status" value="1"/>
</dbReference>
<dbReference type="Pfam" id="PF18962">
    <property type="entry name" value="Por_Secre_tail"/>
    <property type="match status" value="1"/>
</dbReference>